<dbReference type="OrthoDB" id="370587at2"/>
<keyword evidence="1 3" id="KW-0597">Phosphoprotein</keyword>
<dbReference type="InterPro" id="IPR001789">
    <property type="entry name" value="Sig_transdc_resp-reg_receiver"/>
</dbReference>
<evidence type="ECO:0000259" key="5">
    <source>
        <dbReference type="PROSITE" id="PS50110"/>
    </source>
</evidence>
<dbReference type="EMBL" id="FORI01000004">
    <property type="protein sequence ID" value="SFI70057.1"/>
    <property type="molecule type" value="Genomic_DNA"/>
</dbReference>
<keyword evidence="2" id="KW-0238">DNA-binding</keyword>
<evidence type="ECO:0000256" key="1">
    <source>
        <dbReference type="ARBA" id="ARBA00022553"/>
    </source>
</evidence>
<reference evidence="7" key="1">
    <citation type="submission" date="2016-10" db="EMBL/GenBank/DDBJ databases">
        <authorList>
            <person name="Varghese N."/>
            <person name="Submissions S."/>
        </authorList>
    </citation>
    <scope>NUCLEOTIDE SEQUENCE [LARGE SCALE GENOMIC DNA]</scope>
    <source>
        <strain evidence="7">XBD1002</strain>
    </source>
</reference>
<sequence length="205" mass="23179">MSTISYFVVEDHSLTNLGIRQFFSAKEELVCRGFAYDKDEAEEKLQKLDEENKLPSILVLDLMLGNASGLEILKLVKEKYENIKVVVYSMYTNPGILSLALDYGALGFVSKDSMEGELLKAVKTVAEGGSYVQQSLVTSLFTYRSLLDSLTKQEQNILKKIIERKQNEQIASELNLTIRSVENYLSRIYSKTGCRGHEELIKKFG</sequence>
<dbReference type="SUPFAM" id="SSF46894">
    <property type="entry name" value="C-terminal effector domain of the bipartite response regulators"/>
    <property type="match status" value="1"/>
</dbReference>
<dbReference type="GO" id="GO:0003677">
    <property type="term" value="F:DNA binding"/>
    <property type="evidence" value="ECO:0007669"/>
    <property type="project" value="UniProtKB-KW"/>
</dbReference>
<evidence type="ECO:0000313" key="6">
    <source>
        <dbReference type="EMBL" id="SFI70057.1"/>
    </source>
</evidence>
<dbReference type="SMART" id="SM00421">
    <property type="entry name" value="HTH_LUXR"/>
    <property type="match status" value="1"/>
</dbReference>
<dbReference type="RefSeq" id="WP_074931304.1">
    <property type="nucleotide sequence ID" value="NZ_FORI01000004.1"/>
</dbReference>
<dbReference type="Proteomes" id="UP000182737">
    <property type="component" value="Unassembled WGS sequence"/>
</dbReference>
<dbReference type="Pfam" id="PF00196">
    <property type="entry name" value="GerE"/>
    <property type="match status" value="1"/>
</dbReference>
<dbReference type="SUPFAM" id="SSF52172">
    <property type="entry name" value="CheY-like"/>
    <property type="match status" value="1"/>
</dbReference>
<name>A0A1I3KC73_9SPIR</name>
<protein>
    <submittedName>
        <fullName evidence="6">Two component transcriptional regulator, LuxR family</fullName>
    </submittedName>
</protein>
<evidence type="ECO:0000259" key="4">
    <source>
        <dbReference type="PROSITE" id="PS50043"/>
    </source>
</evidence>
<accession>A0A1I3KC73</accession>
<evidence type="ECO:0000313" key="7">
    <source>
        <dbReference type="Proteomes" id="UP000182737"/>
    </source>
</evidence>
<dbReference type="AlphaFoldDB" id="A0A1I3KC73"/>
<dbReference type="InterPro" id="IPR011006">
    <property type="entry name" value="CheY-like_superfamily"/>
</dbReference>
<feature type="modified residue" description="4-aspartylphosphate" evidence="3">
    <location>
        <position position="61"/>
    </location>
</feature>
<keyword evidence="7" id="KW-1185">Reference proteome</keyword>
<dbReference type="SMART" id="SM00448">
    <property type="entry name" value="REC"/>
    <property type="match status" value="1"/>
</dbReference>
<feature type="domain" description="HTH luxR-type" evidence="4">
    <location>
        <begin position="143"/>
        <end position="205"/>
    </location>
</feature>
<feature type="domain" description="Response regulatory" evidence="5">
    <location>
        <begin position="5"/>
        <end position="126"/>
    </location>
</feature>
<evidence type="ECO:0000256" key="2">
    <source>
        <dbReference type="ARBA" id="ARBA00023125"/>
    </source>
</evidence>
<dbReference type="GO" id="GO:0000160">
    <property type="term" value="P:phosphorelay signal transduction system"/>
    <property type="evidence" value="ECO:0007669"/>
    <property type="project" value="InterPro"/>
</dbReference>
<dbReference type="CDD" id="cd17535">
    <property type="entry name" value="REC_NarL-like"/>
    <property type="match status" value="1"/>
</dbReference>
<organism evidence="6 7">
    <name type="scientific">Treponema bryantii</name>
    <dbReference type="NCBI Taxonomy" id="163"/>
    <lineage>
        <taxon>Bacteria</taxon>
        <taxon>Pseudomonadati</taxon>
        <taxon>Spirochaetota</taxon>
        <taxon>Spirochaetia</taxon>
        <taxon>Spirochaetales</taxon>
        <taxon>Treponemataceae</taxon>
        <taxon>Treponema</taxon>
    </lineage>
</organism>
<dbReference type="InterPro" id="IPR058245">
    <property type="entry name" value="NreC/VraR/RcsB-like_REC"/>
</dbReference>
<dbReference type="PROSITE" id="PS50043">
    <property type="entry name" value="HTH_LUXR_2"/>
    <property type="match status" value="1"/>
</dbReference>
<proteinExistence type="predicted"/>
<dbReference type="GO" id="GO:0006355">
    <property type="term" value="P:regulation of DNA-templated transcription"/>
    <property type="evidence" value="ECO:0007669"/>
    <property type="project" value="InterPro"/>
</dbReference>
<dbReference type="Gene3D" id="3.40.50.2300">
    <property type="match status" value="1"/>
</dbReference>
<gene>
    <name evidence="6" type="ORF">SAMN04487775_104203</name>
</gene>
<dbReference type="InterPro" id="IPR039420">
    <property type="entry name" value="WalR-like"/>
</dbReference>
<dbReference type="PROSITE" id="PS50110">
    <property type="entry name" value="RESPONSE_REGULATORY"/>
    <property type="match status" value="1"/>
</dbReference>
<dbReference type="InterPro" id="IPR016032">
    <property type="entry name" value="Sig_transdc_resp-reg_C-effctor"/>
</dbReference>
<dbReference type="PANTHER" id="PTHR43214:SF43">
    <property type="entry name" value="TWO-COMPONENT RESPONSE REGULATOR"/>
    <property type="match status" value="1"/>
</dbReference>
<dbReference type="Pfam" id="PF00072">
    <property type="entry name" value="Response_reg"/>
    <property type="match status" value="1"/>
</dbReference>
<evidence type="ECO:0000256" key="3">
    <source>
        <dbReference type="PROSITE-ProRule" id="PRU00169"/>
    </source>
</evidence>
<dbReference type="PANTHER" id="PTHR43214">
    <property type="entry name" value="TWO-COMPONENT RESPONSE REGULATOR"/>
    <property type="match status" value="1"/>
</dbReference>
<dbReference type="InterPro" id="IPR000792">
    <property type="entry name" value="Tscrpt_reg_LuxR_C"/>
</dbReference>